<evidence type="ECO:0000259" key="2">
    <source>
        <dbReference type="Pfam" id="PF01266"/>
    </source>
</evidence>
<organism evidence="3 4">
    <name type="scientific">Paenibacillus lutrae</name>
    <dbReference type="NCBI Taxonomy" id="2078573"/>
    <lineage>
        <taxon>Bacteria</taxon>
        <taxon>Bacillati</taxon>
        <taxon>Bacillota</taxon>
        <taxon>Bacilli</taxon>
        <taxon>Bacillales</taxon>
        <taxon>Paenibacillaceae</taxon>
        <taxon>Paenibacillus</taxon>
    </lineage>
</organism>
<accession>A0A7X3K157</accession>
<dbReference type="RefSeq" id="WP_157338366.1">
    <property type="nucleotide sequence ID" value="NZ_RHLK01000016.1"/>
</dbReference>
<protein>
    <submittedName>
        <fullName evidence="3">FAD-dependent oxidoreductase</fullName>
    </submittedName>
</protein>
<keyword evidence="4" id="KW-1185">Reference proteome</keyword>
<evidence type="ECO:0000313" key="3">
    <source>
        <dbReference type="EMBL" id="MVP01959.1"/>
    </source>
</evidence>
<sequence>MTKHASSDCADVVIIGGGINGTSLAFHLAREKAGKIVVLEKSQLSTGATGKSGGLVRCNYTNEAEARLALTSLEYFQNWEGIVGGSCGFDPCGLVVIVPPGKLADLKHNMSWQRAMGIPIRLIARDEVNQIDSSMYMEESIDYVGFEESAGYADPNAANYSFMKASRDLGAEYRIGTGAVRIVHSNNQVQGVLTNQGMIHSPVVVVAAGIGANRLFAPLGLDLGLTPTLTRIVTFRWTPERTQRHPTCMDYVHNTWFRPTSESCTLMGSESGVRPIHGRIRTSESVPDHLIREYRELLARRYPVMNNANARGNWAGLFMTSPDSRPVIGPLEPYSGLYTVAGDSGTSFKTAPSIGKGLSELILHGKASTVDLSPFYASRFDRVQPWVDSHRYSQDNATISR</sequence>
<dbReference type="GO" id="GO:0016491">
    <property type="term" value="F:oxidoreductase activity"/>
    <property type="evidence" value="ECO:0007669"/>
    <property type="project" value="UniProtKB-KW"/>
</dbReference>
<keyword evidence="1" id="KW-0560">Oxidoreductase</keyword>
<reference evidence="3 4" key="1">
    <citation type="journal article" date="2019" name="Microorganisms">
        <title>Paenibacillus lutrae sp. nov., A Chitinolytic Species Isolated from A River Otter in Castril Natural Park, Granada, Spain.</title>
        <authorList>
            <person name="Rodriguez M."/>
            <person name="Reina J.C."/>
            <person name="Bejar V."/>
            <person name="Llamas I."/>
        </authorList>
    </citation>
    <scope>NUCLEOTIDE SEQUENCE [LARGE SCALE GENOMIC DNA]</scope>
    <source>
        <strain evidence="3 4">N10</strain>
    </source>
</reference>
<comment type="caution">
    <text evidence="3">The sequence shown here is derived from an EMBL/GenBank/DDBJ whole genome shotgun (WGS) entry which is preliminary data.</text>
</comment>
<dbReference type="Gene3D" id="3.30.9.10">
    <property type="entry name" value="D-Amino Acid Oxidase, subunit A, domain 2"/>
    <property type="match status" value="1"/>
</dbReference>
<dbReference type="Proteomes" id="UP000490800">
    <property type="component" value="Unassembled WGS sequence"/>
</dbReference>
<dbReference type="Gene3D" id="3.50.50.60">
    <property type="entry name" value="FAD/NAD(P)-binding domain"/>
    <property type="match status" value="1"/>
</dbReference>
<dbReference type="Pfam" id="PF01266">
    <property type="entry name" value="DAO"/>
    <property type="match status" value="1"/>
</dbReference>
<proteinExistence type="predicted"/>
<evidence type="ECO:0000313" key="4">
    <source>
        <dbReference type="Proteomes" id="UP000490800"/>
    </source>
</evidence>
<dbReference type="EMBL" id="RHLK01000016">
    <property type="protein sequence ID" value="MVP01959.1"/>
    <property type="molecule type" value="Genomic_DNA"/>
</dbReference>
<gene>
    <name evidence="3" type="ORF">EDM21_20995</name>
</gene>
<dbReference type="AlphaFoldDB" id="A0A7X3K157"/>
<dbReference type="SUPFAM" id="SSF51905">
    <property type="entry name" value="FAD/NAD(P)-binding domain"/>
    <property type="match status" value="1"/>
</dbReference>
<dbReference type="InterPro" id="IPR006076">
    <property type="entry name" value="FAD-dep_OxRdtase"/>
</dbReference>
<dbReference type="OrthoDB" id="9794226at2"/>
<feature type="domain" description="FAD dependent oxidoreductase" evidence="2">
    <location>
        <begin position="11"/>
        <end position="361"/>
    </location>
</feature>
<name>A0A7X3K157_9BACL</name>
<evidence type="ECO:0000256" key="1">
    <source>
        <dbReference type="ARBA" id="ARBA00023002"/>
    </source>
</evidence>
<dbReference type="InterPro" id="IPR036188">
    <property type="entry name" value="FAD/NAD-bd_sf"/>
</dbReference>
<dbReference type="PANTHER" id="PTHR13847">
    <property type="entry name" value="SARCOSINE DEHYDROGENASE-RELATED"/>
    <property type="match status" value="1"/>
</dbReference>
<dbReference type="PANTHER" id="PTHR13847:SF287">
    <property type="entry name" value="FAD-DEPENDENT OXIDOREDUCTASE DOMAIN-CONTAINING PROTEIN 1"/>
    <property type="match status" value="1"/>
</dbReference>
<dbReference type="GO" id="GO:0005737">
    <property type="term" value="C:cytoplasm"/>
    <property type="evidence" value="ECO:0007669"/>
    <property type="project" value="TreeGrafter"/>
</dbReference>